<dbReference type="Proteomes" id="UP000652761">
    <property type="component" value="Unassembled WGS sequence"/>
</dbReference>
<comment type="caution">
    <text evidence="3">The sequence shown here is derived from an EMBL/GenBank/DDBJ whole genome shotgun (WGS) entry which is preliminary data.</text>
</comment>
<reference evidence="3" key="1">
    <citation type="submission" date="2017-07" db="EMBL/GenBank/DDBJ databases">
        <title>Taro Niue Genome Assembly and Annotation.</title>
        <authorList>
            <person name="Atibalentja N."/>
            <person name="Keating K."/>
            <person name="Fields C.J."/>
        </authorList>
    </citation>
    <scope>NUCLEOTIDE SEQUENCE</scope>
    <source>
        <strain evidence="3">Niue_2</strain>
        <tissue evidence="3">Leaf</tissue>
    </source>
</reference>
<organism evidence="3 4">
    <name type="scientific">Colocasia esculenta</name>
    <name type="common">Wild taro</name>
    <name type="synonym">Arum esculentum</name>
    <dbReference type="NCBI Taxonomy" id="4460"/>
    <lineage>
        <taxon>Eukaryota</taxon>
        <taxon>Viridiplantae</taxon>
        <taxon>Streptophyta</taxon>
        <taxon>Embryophyta</taxon>
        <taxon>Tracheophyta</taxon>
        <taxon>Spermatophyta</taxon>
        <taxon>Magnoliopsida</taxon>
        <taxon>Liliopsida</taxon>
        <taxon>Araceae</taxon>
        <taxon>Aroideae</taxon>
        <taxon>Colocasieae</taxon>
        <taxon>Colocasia</taxon>
    </lineage>
</organism>
<dbReference type="AlphaFoldDB" id="A0A843VU50"/>
<feature type="chain" id="PRO_5032365059" evidence="2">
    <location>
        <begin position="32"/>
        <end position="110"/>
    </location>
</feature>
<gene>
    <name evidence="3" type="ORF">Taro_030482</name>
</gene>
<feature type="signal peptide" evidence="2">
    <location>
        <begin position="1"/>
        <end position="31"/>
    </location>
</feature>
<evidence type="ECO:0000313" key="4">
    <source>
        <dbReference type="Proteomes" id="UP000652761"/>
    </source>
</evidence>
<accession>A0A843VU50</accession>
<proteinExistence type="predicted"/>
<sequence length="110" mass="11640">MAIATTPFSYRSPSLLLLLCLLLSVPPHGAPSTPPAPGTPTADGPQWTAPRSPHGPQWSPLGGDALANPCGVGVVSFLWPEGIGRSDSMLGYAKLQMWPSCVLVFRYLIQ</sequence>
<evidence type="ECO:0000256" key="2">
    <source>
        <dbReference type="SAM" id="SignalP"/>
    </source>
</evidence>
<feature type="region of interest" description="Disordered" evidence="1">
    <location>
        <begin position="29"/>
        <end position="63"/>
    </location>
</feature>
<evidence type="ECO:0000256" key="1">
    <source>
        <dbReference type="SAM" id="MobiDB-lite"/>
    </source>
</evidence>
<keyword evidence="2" id="KW-0732">Signal</keyword>
<protein>
    <submittedName>
        <fullName evidence="3">Uncharacterized protein</fullName>
    </submittedName>
</protein>
<keyword evidence="4" id="KW-1185">Reference proteome</keyword>
<evidence type="ECO:0000313" key="3">
    <source>
        <dbReference type="EMBL" id="MQL97777.1"/>
    </source>
</evidence>
<feature type="compositionally biased region" description="Pro residues" evidence="1">
    <location>
        <begin position="29"/>
        <end position="38"/>
    </location>
</feature>
<name>A0A843VU50_COLES</name>
<dbReference type="EMBL" id="NMUH01002098">
    <property type="protein sequence ID" value="MQL97777.1"/>
    <property type="molecule type" value="Genomic_DNA"/>
</dbReference>